<proteinExistence type="predicted"/>
<sequence length="127" mass="14350">MDHRMICDVLVILMAAVWTLDNSGIAGFGVSLMNLWMMKPGKSFEPDATAAFKKPEQKQLWGKSRVQMKTRRIVIRRIQMGLTQDVFSSCASKDARYCDKASGSGGISIISIKWLENSDLEREKKTY</sequence>
<reference evidence="1 2" key="1">
    <citation type="journal article" date="2023" name="Int. J. Mol. Sci.">
        <title>De Novo Assembly and Annotation of 11 Diverse Shrub Willow (Salix) Genomes Reveals Novel Gene Organization in Sex-Linked Regions.</title>
        <authorList>
            <person name="Hyden B."/>
            <person name="Feng K."/>
            <person name="Yates T.B."/>
            <person name="Jawdy S."/>
            <person name="Cereghino C."/>
            <person name="Smart L.B."/>
            <person name="Muchero W."/>
        </authorList>
    </citation>
    <scope>NUCLEOTIDE SEQUENCE [LARGE SCALE GENOMIC DNA]</scope>
    <source>
        <tissue evidence="1">Shoot tip</tissue>
    </source>
</reference>
<dbReference type="Proteomes" id="UP001162972">
    <property type="component" value="Chromosome 6"/>
</dbReference>
<accession>A0AAD6JN31</accession>
<evidence type="ECO:0000313" key="1">
    <source>
        <dbReference type="EMBL" id="KAJ6407808.1"/>
    </source>
</evidence>
<dbReference type="AlphaFoldDB" id="A0AAD6JN31"/>
<keyword evidence="2" id="KW-1185">Reference proteome</keyword>
<protein>
    <submittedName>
        <fullName evidence="1">Uncharacterized protein</fullName>
    </submittedName>
</protein>
<dbReference type="EMBL" id="JAPFFJ010000016">
    <property type="protein sequence ID" value="KAJ6407808.1"/>
    <property type="molecule type" value="Genomic_DNA"/>
</dbReference>
<evidence type="ECO:0000313" key="2">
    <source>
        <dbReference type="Proteomes" id="UP001162972"/>
    </source>
</evidence>
<comment type="caution">
    <text evidence="1">The sequence shown here is derived from an EMBL/GenBank/DDBJ whole genome shotgun (WGS) entry which is preliminary data.</text>
</comment>
<organism evidence="1 2">
    <name type="scientific">Salix udensis</name>
    <dbReference type="NCBI Taxonomy" id="889485"/>
    <lineage>
        <taxon>Eukaryota</taxon>
        <taxon>Viridiplantae</taxon>
        <taxon>Streptophyta</taxon>
        <taxon>Embryophyta</taxon>
        <taxon>Tracheophyta</taxon>
        <taxon>Spermatophyta</taxon>
        <taxon>Magnoliopsida</taxon>
        <taxon>eudicotyledons</taxon>
        <taxon>Gunneridae</taxon>
        <taxon>Pentapetalae</taxon>
        <taxon>rosids</taxon>
        <taxon>fabids</taxon>
        <taxon>Malpighiales</taxon>
        <taxon>Salicaceae</taxon>
        <taxon>Saliceae</taxon>
        <taxon>Salix</taxon>
    </lineage>
</organism>
<name>A0AAD6JN31_9ROSI</name>
<gene>
    <name evidence="1" type="ORF">OIU84_011165</name>
</gene>